<dbReference type="KEGG" id="pbk:Back11_46610"/>
<keyword evidence="5" id="KW-0289">Folate biosynthesis</keyword>
<dbReference type="InterPro" id="IPR043131">
    <property type="entry name" value="BCAT-like_N"/>
</dbReference>
<dbReference type="PANTHER" id="PTHR42743:SF11">
    <property type="entry name" value="AMINODEOXYCHORISMATE LYASE"/>
    <property type="match status" value="1"/>
</dbReference>
<organism evidence="12 13">
    <name type="scientific">Paenibacillus baekrokdamisoli</name>
    <dbReference type="NCBI Taxonomy" id="1712516"/>
    <lineage>
        <taxon>Bacteria</taxon>
        <taxon>Bacillati</taxon>
        <taxon>Bacillota</taxon>
        <taxon>Bacilli</taxon>
        <taxon>Bacillales</taxon>
        <taxon>Paenibacillaceae</taxon>
        <taxon>Paenibacillus</taxon>
    </lineage>
</organism>
<comment type="subunit">
    <text evidence="3">Homodimer.</text>
</comment>
<proteinExistence type="inferred from homology"/>
<protein>
    <recommendedName>
        <fullName evidence="8">aminodeoxychorismate lyase</fullName>
        <ecNumber evidence="8">4.1.3.38</ecNumber>
    </recommendedName>
</protein>
<dbReference type="GO" id="GO:0008696">
    <property type="term" value="F:4-amino-4-deoxychorismate lyase activity"/>
    <property type="evidence" value="ECO:0007669"/>
    <property type="project" value="UniProtKB-EC"/>
</dbReference>
<evidence type="ECO:0000256" key="5">
    <source>
        <dbReference type="ARBA" id="ARBA00022909"/>
    </source>
</evidence>
<evidence type="ECO:0000256" key="4">
    <source>
        <dbReference type="ARBA" id="ARBA00022898"/>
    </source>
</evidence>
<dbReference type="AlphaFoldDB" id="A0A3G9IXR5"/>
<dbReference type="InterPro" id="IPR017824">
    <property type="entry name" value="Aminodeoxychorismate_lyase_IV"/>
</dbReference>
<dbReference type="InterPro" id="IPR050571">
    <property type="entry name" value="Class-IV_PLP-Dep_Aminotrnsfr"/>
</dbReference>
<dbReference type="InterPro" id="IPR018300">
    <property type="entry name" value="Aminotrans_IV_CS"/>
</dbReference>
<evidence type="ECO:0000256" key="3">
    <source>
        <dbReference type="ARBA" id="ARBA00011738"/>
    </source>
</evidence>
<dbReference type="Gene3D" id="3.30.470.10">
    <property type="match status" value="1"/>
</dbReference>
<dbReference type="PROSITE" id="PS00770">
    <property type="entry name" value="AA_TRANSFER_CLASS_4"/>
    <property type="match status" value="1"/>
</dbReference>
<dbReference type="Gene3D" id="3.20.10.10">
    <property type="entry name" value="D-amino Acid Aminotransferase, subunit A, domain 2"/>
    <property type="match status" value="1"/>
</dbReference>
<comment type="catalytic activity">
    <reaction evidence="9">
        <text>4-amino-4-deoxychorismate = 4-aminobenzoate + pyruvate + H(+)</text>
        <dbReference type="Rhea" id="RHEA:16201"/>
        <dbReference type="ChEBI" id="CHEBI:15361"/>
        <dbReference type="ChEBI" id="CHEBI:15378"/>
        <dbReference type="ChEBI" id="CHEBI:17836"/>
        <dbReference type="ChEBI" id="CHEBI:58406"/>
        <dbReference type="EC" id="4.1.3.38"/>
    </reaction>
</comment>
<dbReference type="FunFam" id="3.20.10.10:FF:000002">
    <property type="entry name" value="D-alanine aminotransferase"/>
    <property type="match status" value="1"/>
</dbReference>
<evidence type="ECO:0000256" key="11">
    <source>
        <dbReference type="RuleBase" id="RU004516"/>
    </source>
</evidence>
<keyword evidence="6 12" id="KW-0456">Lyase</keyword>
<name>A0A3G9IXR5_9BACL</name>
<comment type="pathway">
    <text evidence="7">Cofactor biosynthesis; tetrahydrofolate biosynthesis; 4-aminobenzoate from chorismate: step 2/2.</text>
</comment>
<dbReference type="GO" id="GO:0030170">
    <property type="term" value="F:pyridoxal phosphate binding"/>
    <property type="evidence" value="ECO:0007669"/>
    <property type="project" value="InterPro"/>
</dbReference>
<keyword evidence="4 11" id="KW-0663">Pyridoxal phosphate</keyword>
<reference evidence="12 13" key="1">
    <citation type="submission" date="2018-11" db="EMBL/GenBank/DDBJ databases">
        <title>Complete genome sequence of Paenibacillus baekrokdamisoli strain KCTC 33723.</title>
        <authorList>
            <person name="Kang S.W."/>
            <person name="Lee K.C."/>
            <person name="Kim K.K."/>
            <person name="Kim J.S."/>
            <person name="Kim D.S."/>
            <person name="Ko S.H."/>
            <person name="Yang S.H."/>
            <person name="Lee J.S."/>
        </authorList>
    </citation>
    <scope>NUCLEOTIDE SEQUENCE [LARGE SCALE GENOMIC DNA]</scope>
    <source>
        <strain evidence="12 13">KCTC 33723</strain>
    </source>
</reference>
<dbReference type="InterPro" id="IPR043132">
    <property type="entry name" value="BCAT-like_C"/>
</dbReference>
<sequence length="294" mass="32721">MNIGWNGAVKQAEEAVISVYDHGFLYGMGLFETFRTYGGQPYLLERHLHRLSDGCRSIGIHYTPDIEVFREWLTSLMESNQLTEAYVRLTVTAGESVLGLPSTDYMQPNVLLLVKSLPAANAQLYEEGRQLALLHTKRNTPEGEIRLKSLHYMNNIVAKRELLQLDAADGAEGLMLTREGWLAEGIVSNLFFVQDGTVYTPSIDTGILPGVTRSRVIELAQESGYSIAEGLYTWSELLAADEVWVTNSIQELVPVTTLRDRNGYISKVGAGTAGVAFRELLTIYREKTRSGLDN</sequence>
<dbReference type="GO" id="GO:0008652">
    <property type="term" value="P:amino acid biosynthetic process"/>
    <property type="evidence" value="ECO:0007669"/>
    <property type="project" value="UniProtKB-ARBA"/>
</dbReference>
<evidence type="ECO:0000256" key="2">
    <source>
        <dbReference type="ARBA" id="ARBA00009320"/>
    </source>
</evidence>
<evidence type="ECO:0000256" key="6">
    <source>
        <dbReference type="ARBA" id="ARBA00023239"/>
    </source>
</evidence>
<evidence type="ECO:0000256" key="1">
    <source>
        <dbReference type="ARBA" id="ARBA00001933"/>
    </source>
</evidence>
<evidence type="ECO:0000256" key="8">
    <source>
        <dbReference type="ARBA" id="ARBA00035676"/>
    </source>
</evidence>
<gene>
    <name evidence="12" type="primary">pabC</name>
    <name evidence="12" type="ORF">Back11_46610</name>
</gene>
<dbReference type="OrthoDB" id="9805628at2"/>
<dbReference type="RefSeq" id="WP_125662764.1">
    <property type="nucleotide sequence ID" value="NZ_AP019308.1"/>
</dbReference>
<accession>A0A3G9IXR5</accession>
<evidence type="ECO:0000313" key="12">
    <source>
        <dbReference type="EMBL" id="BBH23316.1"/>
    </source>
</evidence>
<evidence type="ECO:0000256" key="10">
    <source>
        <dbReference type="RuleBase" id="RU004106"/>
    </source>
</evidence>
<dbReference type="Pfam" id="PF01063">
    <property type="entry name" value="Aminotran_4"/>
    <property type="match status" value="1"/>
</dbReference>
<comment type="similarity">
    <text evidence="2 10">Belongs to the class-IV pyridoxal-phosphate-dependent aminotransferase family.</text>
</comment>
<evidence type="ECO:0000256" key="9">
    <source>
        <dbReference type="ARBA" id="ARBA00049529"/>
    </source>
</evidence>
<dbReference type="PANTHER" id="PTHR42743">
    <property type="entry name" value="AMINO-ACID AMINOTRANSFERASE"/>
    <property type="match status" value="1"/>
</dbReference>
<dbReference type="GO" id="GO:0046656">
    <property type="term" value="P:folic acid biosynthetic process"/>
    <property type="evidence" value="ECO:0007669"/>
    <property type="project" value="UniProtKB-KW"/>
</dbReference>
<dbReference type="Proteomes" id="UP000275368">
    <property type="component" value="Chromosome"/>
</dbReference>
<dbReference type="InterPro" id="IPR036038">
    <property type="entry name" value="Aminotransferase-like"/>
</dbReference>
<keyword evidence="13" id="KW-1185">Reference proteome</keyword>
<evidence type="ECO:0000256" key="7">
    <source>
        <dbReference type="ARBA" id="ARBA00035633"/>
    </source>
</evidence>
<dbReference type="GO" id="GO:0005829">
    <property type="term" value="C:cytosol"/>
    <property type="evidence" value="ECO:0007669"/>
    <property type="project" value="TreeGrafter"/>
</dbReference>
<dbReference type="EMBL" id="AP019308">
    <property type="protein sequence ID" value="BBH23316.1"/>
    <property type="molecule type" value="Genomic_DNA"/>
</dbReference>
<dbReference type="InterPro" id="IPR001544">
    <property type="entry name" value="Aminotrans_IV"/>
</dbReference>
<dbReference type="NCBIfam" id="NF005800">
    <property type="entry name" value="PRK07650.1"/>
    <property type="match status" value="1"/>
</dbReference>
<dbReference type="CDD" id="cd01559">
    <property type="entry name" value="ADCL_like"/>
    <property type="match status" value="1"/>
</dbReference>
<evidence type="ECO:0000313" key="13">
    <source>
        <dbReference type="Proteomes" id="UP000275368"/>
    </source>
</evidence>
<dbReference type="EC" id="4.1.3.38" evidence="8"/>
<dbReference type="SUPFAM" id="SSF56752">
    <property type="entry name" value="D-aminoacid aminotransferase-like PLP-dependent enzymes"/>
    <property type="match status" value="1"/>
</dbReference>
<comment type="cofactor">
    <cofactor evidence="1 11">
        <name>pyridoxal 5'-phosphate</name>
        <dbReference type="ChEBI" id="CHEBI:597326"/>
    </cofactor>
</comment>